<reference evidence="3 4" key="1">
    <citation type="submission" date="2019-10" db="EMBL/GenBank/DDBJ databases">
        <title>Glaciimonas soli sp. nov., a psychrophilic bacterium isolated from the forest soil of a high elevation mountain in Taiwan.</title>
        <authorList>
            <person name="Wang L.-T."/>
            <person name="Shieh W.Y."/>
        </authorList>
    </citation>
    <scope>NUCLEOTIDE SEQUENCE [LARGE SCALE GENOMIC DNA]</scope>
    <source>
        <strain evidence="3 4">GS1</strain>
    </source>
</reference>
<dbReference type="Gene3D" id="3.40.50.2000">
    <property type="entry name" value="Glycogen Phosphorylase B"/>
    <property type="match status" value="1"/>
</dbReference>
<protein>
    <submittedName>
        <fullName evidence="3">Lipopolysaccharide heptosyltransferase family protein</fullName>
    </submittedName>
</protein>
<dbReference type="AlphaFoldDB" id="A0A843YU52"/>
<dbReference type="Proteomes" id="UP000451565">
    <property type="component" value="Unassembled WGS sequence"/>
</dbReference>
<keyword evidence="2 3" id="KW-0808">Transferase</keyword>
<dbReference type="OrthoDB" id="7051822at2"/>
<dbReference type="GO" id="GO:0008713">
    <property type="term" value="F:ADP-heptose-lipopolysaccharide heptosyltransferase activity"/>
    <property type="evidence" value="ECO:0007669"/>
    <property type="project" value="TreeGrafter"/>
</dbReference>
<dbReference type="Pfam" id="PF01075">
    <property type="entry name" value="Glyco_transf_9"/>
    <property type="match status" value="1"/>
</dbReference>
<accession>A0A843YU52</accession>
<dbReference type="EMBL" id="WINI01000001">
    <property type="protein sequence ID" value="MQR00166.1"/>
    <property type="molecule type" value="Genomic_DNA"/>
</dbReference>
<name>A0A843YU52_9BURK</name>
<evidence type="ECO:0000256" key="1">
    <source>
        <dbReference type="ARBA" id="ARBA00022676"/>
    </source>
</evidence>
<dbReference type="InterPro" id="IPR051199">
    <property type="entry name" value="LPS_LOS_Heptosyltrfase"/>
</dbReference>
<dbReference type="InterPro" id="IPR002201">
    <property type="entry name" value="Glyco_trans_9"/>
</dbReference>
<keyword evidence="4" id="KW-1185">Reference proteome</keyword>
<dbReference type="PANTHER" id="PTHR30160:SF15">
    <property type="entry name" value="GLYCOSYLTRANSFERASE HI_0523-RELATED"/>
    <property type="match status" value="1"/>
</dbReference>
<proteinExistence type="predicted"/>
<keyword evidence="1" id="KW-0328">Glycosyltransferase</keyword>
<evidence type="ECO:0000313" key="4">
    <source>
        <dbReference type="Proteomes" id="UP000451565"/>
    </source>
</evidence>
<sequence>MTTQLVPVDILKKADKVLFIAHLAIGDFTYLQNCFKSFSEAYPHIKIHIWVDDVRRTSNAAEWEHLKKYVLYDWLEACPFFAKVYKQTYSPDLFQQSIKEAQLEEYPLVVSLSTLRMPMYATLARDISPHGFVTGMKKKPRFFAFGERAVYKKLNATVNYDAKGMTDQHISDVYAEWFASLFGYTTAPASRFPFVLIPEQWQHGAKELVRSWGCVRDENENRQTRTSGKLLFINSYAKTPKRCWPLEHVLGLVTALKQQAEWRDAHFVINVVPEEMAHAKSFFASHSSEYNAEHIHLFSAQENFFQLPALLAQCDLILSVETAVMHLANAVHVPVIALMRQKNPEWAPVDKANSTVITAGKRRDWVKEITVDQVVAAFDQYVQHSPNVQVV</sequence>
<evidence type="ECO:0000313" key="3">
    <source>
        <dbReference type="EMBL" id="MQR00166.1"/>
    </source>
</evidence>
<dbReference type="GO" id="GO:0009244">
    <property type="term" value="P:lipopolysaccharide core region biosynthetic process"/>
    <property type="evidence" value="ECO:0007669"/>
    <property type="project" value="TreeGrafter"/>
</dbReference>
<evidence type="ECO:0000256" key="2">
    <source>
        <dbReference type="ARBA" id="ARBA00022679"/>
    </source>
</evidence>
<organism evidence="3 4">
    <name type="scientific">Glaciimonas soli</name>
    <dbReference type="NCBI Taxonomy" id="2590999"/>
    <lineage>
        <taxon>Bacteria</taxon>
        <taxon>Pseudomonadati</taxon>
        <taxon>Pseudomonadota</taxon>
        <taxon>Betaproteobacteria</taxon>
        <taxon>Burkholderiales</taxon>
        <taxon>Oxalobacteraceae</taxon>
        <taxon>Glaciimonas</taxon>
    </lineage>
</organism>
<gene>
    <name evidence="3" type="ORF">GEV47_05650</name>
</gene>
<dbReference type="RefSeq" id="WP_153233678.1">
    <property type="nucleotide sequence ID" value="NZ_WINI01000001.1"/>
</dbReference>
<dbReference type="GO" id="GO:0005829">
    <property type="term" value="C:cytosol"/>
    <property type="evidence" value="ECO:0007669"/>
    <property type="project" value="TreeGrafter"/>
</dbReference>
<dbReference type="PANTHER" id="PTHR30160">
    <property type="entry name" value="TETRAACYLDISACCHARIDE 4'-KINASE-RELATED"/>
    <property type="match status" value="1"/>
</dbReference>
<dbReference type="SUPFAM" id="SSF53756">
    <property type="entry name" value="UDP-Glycosyltransferase/glycogen phosphorylase"/>
    <property type="match status" value="1"/>
</dbReference>
<comment type="caution">
    <text evidence="3">The sequence shown here is derived from an EMBL/GenBank/DDBJ whole genome shotgun (WGS) entry which is preliminary data.</text>
</comment>